<accession>A0A0P1A7N0</accession>
<protein>
    <submittedName>
        <fullName evidence="1">Uncharacterized protein</fullName>
    </submittedName>
</protein>
<dbReference type="Proteomes" id="UP000054928">
    <property type="component" value="Unassembled WGS sequence"/>
</dbReference>
<organism evidence="1 2">
    <name type="scientific">Plasmopara halstedii</name>
    <name type="common">Downy mildew of sunflower</name>
    <dbReference type="NCBI Taxonomy" id="4781"/>
    <lineage>
        <taxon>Eukaryota</taxon>
        <taxon>Sar</taxon>
        <taxon>Stramenopiles</taxon>
        <taxon>Oomycota</taxon>
        <taxon>Peronosporomycetes</taxon>
        <taxon>Peronosporales</taxon>
        <taxon>Peronosporaceae</taxon>
        <taxon>Plasmopara</taxon>
    </lineage>
</organism>
<name>A0A0P1A7N0_PLAHL</name>
<evidence type="ECO:0000313" key="1">
    <source>
        <dbReference type="EMBL" id="CEG36662.1"/>
    </source>
</evidence>
<dbReference type="RefSeq" id="XP_036263008.1">
    <property type="nucleotide sequence ID" value="XM_036407293.1"/>
</dbReference>
<dbReference type="GeneID" id="59052794"/>
<keyword evidence="2" id="KW-1185">Reference proteome</keyword>
<evidence type="ECO:0000313" key="2">
    <source>
        <dbReference type="Proteomes" id="UP000054928"/>
    </source>
</evidence>
<sequence>MFRYRRILENNTWTNSRCNETNGDFLYHHQAFYARHFALSKDKQVRHIMRANLMLTMPRSLSQNMAVFQLDRQWHINWLYALALNGLYVMAI</sequence>
<proteinExistence type="predicted"/>
<dbReference type="EMBL" id="CCYD01000217">
    <property type="protein sequence ID" value="CEG36662.1"/>
    <property type="molecule type" value="Genomic_DNA"/>
</dbReference>
<reference evidence="2" key="1">
    <citation type="submission" date="2014-09" db="EMBL/GenBank/DDBJ databases">
        <authorList>
            <person name="Sharma Rahul"/>
            <person name="Thines Marco"/>
        </authorList>
    </citation>
    <scope>NUCLEOTIDE SEQUENCE [LARGE SCALE GENOMIC DNA]</scope>
</reference>
<dbReference type="AlphaFoldDB" id="A0A0P1A7N0"/>